<dbReference type="GO" id="GO:0000506">
    <property type="term" value="C:glycosylphosphatidylinositol-N-acetylglucosaminyltransferase (GPI-GnT) complex"/>
    <property type="evidence" value="ECO:0007669"/>
    <property type="project" value="EnsemblFungi"/>
</dbReference>
<feature type="transmembrane region" description="Helical" evidence="8">
    <location>
        <begin position="58"/>
        <end position="77"/>
    </location>
</feature>
<dbReference type="AlphaFoldDB" id="A0A1Q3A0D6"/>
<sequence length="142" mass="16666">MNEDYSKEYEWFAYYITATSILIFTIIWSLLPEQSEFNGTIHVRLFQALLDILPQRKWVIYLQCLILMGMLYTYLALITYNEDVLMPPLDNLNTVTDSQSRLAVVEEKQKFLNNFTFKETSALLDLPIMDVCEILHGDNQLK</sequence>
<evidence type="ECO:0000313" key="11">
    <source>
        <dbReference type="Proteomes" id="UP000187013"/>
    </source>
</evidence>
<evidence type="ECO:0000256" key="4">
    <source>
        <dbReference type="ARBA" id="ARBA00022692"/>
    </source>
</evidence>
<reference evidence="10 11" key="1">
    <citation type="submission" date="2016-08" db="EMBL/GenBank/DDBJ databases">
        <title>Draft genome sequence of allopolyploid Zygosaccharomyces rouxii.</title>
        <authorList>
            <person name="Watanabe J."/>
            <person name="Uehara K."/>
            <person name="Mogi Y."/>
            <person name="Tsukioka Y."/>
        </authorList>
    </citation>
    <scope>NUCLEOTIDE SEQUENCE [LARGE SCALE GENOMIC DNA]</scope>
    <source>
        <strain evidence="10 11">NBRC 110957</strain>
    </source>
</reference>
<dbReference type="PANTHER" id="PTHR46346">
    <property type="entry name" value="PHOSPHATIDYLINOSITOL N-ACETYLGLUCOSAMINYLTRANSFERASE SUBUNIT P"/>
    <property type="match status" value="1"/>
</dbReference>
<dbReference type="PIRSF" id="PIRSF008765">
    <property type="entry name" value="PIG-P_GPI19"/>
    <property type="match status" value="1"/>
</dbReference>
<evidence type="ECO:0000256" key="7">
    <source>
        <dbReference type="PIRNR" id="PIRNR008765"/>
    </source>
</evidence>
<protein>
    <recommendedName>
        <fullName evidence="7">Phosphatidylinositol N-acetylglucosaminyltransferase subunit GPI19</fullName>
        <ecNumber evidence="7">2.4.1.198</ecNumber>
    </recommendedName>
</protein>
<dbReference type="EC" id="2.4.1.198" evidence="7"/>
<keyword evidence="7" id="KW-0808">Transferase</keyword>
<dbReference type="GO" id="GO:0017176">
    <property type="term" value="F:phosphatidylinositol N-acetylglucosaminyltransferase activity"/>
    <property type="evidence" value="ECO:0007669"/>
    <property type="project" value="UniProtKB-UniRule"/>
</dbReference>
<comment type="pathway">
    <text evidence="2 7">Glycolipid biosynthesis; glycosylphosphatidylinositol-anchor biosynthesis.</text>
</comment>
<proteinExistence type="inferred from homology"/>
<name>A0A1Q3A0D6_ZYGRO</name>
<dbReference type="UniPathway" id="UPA00196"/>
<dbReference type="InterPro" id="IPR016542">
    <property type="entry name" value="PIG-P_GPI19"/>
</dbReference>
<dbReference type="GO" id="GO:0006506">
    <property type="term" value="P:GPI anchor biosynthetic process"/>
    <property type="evidence" value="ECO:0007669"/>
    <property type="project" value="UniProtKB-UniPathway"/>
</dbReference>
<dbReference type="InterPro" id="IPR052263">
    <property type="entry name" value="GPI_Anchor_Biosynth"/>
</dbReference>
<accession>A0A1Q3A0D6</accession>
<keyword evidence="6 7" id="KW-0472">Membrane</keyword>
<keyword evidence="3 7" id="KW-0337">GPI-anchor biosynthesis</keyword>
<comment type="catalytic activity">
    <reaction evidence="7">
        <text>a 1,2-diacyl-sn-glycero-3-phospho-(1D-myo-inositol) + UDP-N-acetyl-alpha-D-glucosamine = a 6-(N-acetyl-alpha-D-glucosaminyl)-1-(1,2-diacyl-sn-glycero-3-phospho)-1D-myo-inositol + UDP + H(+)</text>
        <dbReference type="Rhea" id="RHEA:14789"/>
        <dbReference type="ChEBI" id="CHEBI:15378"/>
        <dbReference type="ChEBI" id="CHEBI:57265"/>
        <dbReference type="ChEBI" id="CHEBI:57705"/>
        <dbReference type="ChEBI" id="CHEBI:57880"/>
        <dbReference type="ChEBI" id="CHEBI:58223"/>
        <dbReference type="EC" id="2.4.1.198"/>
    </reaction>
</comment>
<comment type="caution">
    <text evidence="10">The sequence shown here is derived from an EMBL/GenBank/DDBJ whole genome shotgun (WGS) entry which is preliminary data.</text>
</comment>
<dbReference type="eggNOG" id="KOG2257">
    <property type="taxonomic scope" value="Eukaryota"/>
</dbReference>
<keyword evidence="5 8" id="KW-1133">Transmembrane helix</keyword>
<gene>
    <name evidence="10" type="ORF">ZYGR_0N05560</name>
</gene>
<comment type="subunit">
    <text evidence="7">Component of the phosphatidylinositol N-acetylglucosaminyltransferase (GPI-GlcNAc transferase) complex.</text>
</comment>
<evidence type="ECO:0000256" key="1">
    <source>
        <dbReference type="ARBA" id="ARBA00004141"/>
    </source>
</evidence>
<dbReference type="Pfam" id="PF08510">
    <property type="entry name" value="PIG-P"/>
    <property type="match status" value="1"/>
</dbReference>
<evidence type="ECO:0000256" key="5">
    <source>
        <dbReference type="ARBA" id="ARBA00022989"/>
    </source>
</evidence>
<keyword evidence="7" id="KW-0256">Endoplasmic reticulum</keyword>
<keyword evidence="4 8" id="KW-0812">Transmembrane</keyword>
<dbReference type="InterPro" id="IPR013717">
    <property type="entry name" value="PIG-P"/>
</dbReference>
<comment type="similarity">
    <text evidence="7">Belongs to the GPI19 family.</text>
</comment>
<dbReference type="OrthoDB" id="690928at2759"/>
<evidence type="ECO:0000256" key="8">
    <source>
        <dbReference type="SAM" id="Phobius"/>
    </source>
</evidence>
<dbReference type="PANTHER" id="PTHR46346:SF1">
    <property type="entry name" value="PHOSPHATIDYLINOSITOL N-ACETYLGLUCOSAMINYLTRANSFERASE SUBUNIT P"/>
    <property type="match status" value="1"/>
</dbReference>
<evidence type="ECO:0000259" key="9">
    <source>
        <dbReference type="Pfam" id="PF08510"/>
    </source>
</evidence>
<comment type="subcellular location">
    <subcellularLocation>
        <location evidence="7">Endoplasmic reticulum membrane</location>
    </subcellularLocation>
    <subcellularLocation>
        <location evidence="1">Membrane</location>
        <topology evidence="1">Multi-pass membrane protein</topology>
    </subcellularLocation>
</comment>
<evidence type="ECO:0000256" key="2">
    <source>
        <dbReference type="ARBA" id="ARBA00004687"/>
    </source>
</evidence>
<feature type="domain" description="PIG-P" evidence="9">
    <location>
        <begin position="7"/>
        <end position="135"/>
    </location>
</feature>
<organism evidence="10 11">
    <name type="scientific">Zygosaccharomyces rouxii</name>
    <dbReference type="NCBI Taxonomy" id="4956"/>
    <lineage>
        <taxon>Eukaryota</taxon>
        <taxon>Fungi</taxon>
        <taxon>Dikarya</taxon>
        <taxon>Ascomycota</taxon>
        <taxon>Saccharomycotina</taxon>
        <taxon>Saccharomycetes</taxon>
        <taxon>Saccharomycetales</taxon>
        <taxon>Saccharomycetaceae</taxon>
        <taxon>Zygosaccharomyces</taxon>
    </lineage>
</organism>
<evidence type="ECO:0000256" key="6">
    <source>
        <dbReference type="ARBA" id="ARBA00023136"/>
    </source>
</evidence>
<feature type="transmembrane region" description="Helical" evidence="8">
    <location>
        <begin position="12"/>
        <end position="31"/>
    </location>
</feature>
<comment type="function">
    <text evidence="7">Part of the complex catalyzing the transfer of N-acetylglucosamine from UDP-N-acetylglucosamine to phosphatidylinositol, the first step of GPI biosynthesis.</text>
</comment>
<evidence type="ECO:0000256" key="3">
    <source>
        <dbReference type="ARBA" id="ARBA00022502"/>
    </source>
</evidence>
<dbReference type="EMBL" id="BDGX01000014">
    <property type="protein sequence ID" value="GAV49150.1"/>
    <property type="molecule type" value="Genomic_DNA"/>
</dbReference>
<evidence type="ECO:0000313" key="10">
    <source>
        <dbReference type="EMBL" id="GAV49150.1"/>
    </source>
</evidence>
<dbReference type="Proteomes" id="UP000187013">
    <property type="component" value="Unassembled WGS sequence"/>
</dbReference>
<dbReference type="OMA" id="RYWIICI"/>